<dbReference type="InterPro" id="IPR003018">
    <property type="entry name" value="GAF"/>
</dbReference>
<dbReference type="InterPro" id="IPR041522">
    <property type="entry name" value="CdaR_GGDEF"/>
</dbReference>
<dbReference type="Gene3D" id="3.30.450.40">
    <property type="match status" value="1"/>
</dbReference>
<dbReference type="InterPro" id="IPR029016">
    <property type="entry name" value="GAF-like_dom_sf"/>
</dbReference>
<name>A0A6I4MGM1_9ACTN</name>
<evidence type="ECO:0000259" key="2">
    <source>
        <dbReference type="SMART" id="SM00065"/>
    </source>
</evidence>
<dbReference type="Pfam" id="PF17853">
    <property type="entry name" value="GGDEF_2"/>
    <property type="match status" value="1"/>
</dbReference>
<dbReference type="Pfam" id="PF13185">
    <property type="entry name" value="GAF_2"/>
    <property type="match status" value="1"/>
</dbReference>
<dbReference type="Proteomes" id="UP000462055">
    <property type="component" value="Unassembled WGS sequence"/>
</dbReference>
<proteinExistence type="inferred from homology"/>
<organism evidence="3 4">
    <name type="scientific">Actinomadura physcomitrii</name>
    <dbReference type="NCBI Taxonomy" id="2650748"/>
    <lineage>
        <taxon>Bacteria</taxon>
        <taxon>Bacillati</taxon>
        <taxon>Actinomycetota</taxon>
        <taxon>Actinomycetes</taxon>
        <taxon>Streptosporangiales</taxon>
        <taxon>Thermomonosporaceae</taxon>
        <taxon>Actinomadura</taxon>
    </lineage>
</organism>
<dbReference type="InterPro" id="IPR042070">
    <property type="entry name" value="PucR_C-HTH_sf"/>
</dbReference>
<dbReference type="InterPro" id="IPR051448">
    <property type="entry name" value="CdaR-like_regulators"/>
</dbReference>
<feature type="domain" description="GAF" evidence="2">
    <location>
        <begin position="28"/>
        <end position="184"/>
    </location>
</feature>
<reference evidence="3" key="1">
    <citation type="submission" date="2019-12" db="EMBL/GenBank/DDBJ databases">
        <title>Actinomadura physcomitrii sp. nov., a novel actinomycete isolated from moss [Physcomitrium sphaericum (Ludw) Fuernr].</title>
        <authorList>
            <person name="Zhuang X."/>
        </authorList>
    </citation>
    <scope>NUCLEOTIDE SEQUENCE [LARGE SCALE GENOMIC DNA]</scope>
    <source>
        <strain evidence="3">LD22</strain>
    </source>
</reference>
<sequence>MDARSDSALKKWVEQLGSLTAAVNAGYDLRALLDLLAATARDLLGLDVCGVMVPSASGQSLDLVGVSGLPDEYVERVNASRPVRIEPDTTSGAPASRAYLTGVPCGVSDVHQEPESGWTATIKEQGYRSILAVPLTTSAGVLGTLNSYRSVAHEFTADEVEQMKLFAEHAAIALTSCRIRDDLRAQHELIVRSEEIHNKLLDVAVRSGGVQGIATTLRDLLGCGVVIRDAFGETLAGSDSDPLASTRAVPVPAAADAAAPRPLGERGLVHDDGRHVIVSVILDGSVVATVWLLEMSERLDALGVRAAEHASVVLSLEMLRKRTAAQAEQEVRGDLLADLIAGADPGSPQVHERATLLGHDLAPPHRLLVAAACGAPGSAAARGGAMAVVDKERAIQRAASAAVRMSAHVRPRPLIAAIRGLVVALWPVDPGHPSGEETLRRAVVGHAGSGALVVTSELEDGIPETYTAVVGALRLTLASGATGGIVALDDLGAAGLLLRYGEPAHLKRYAERTLGTVARYDSDHGAELLRTLRTYLDCDLDRTATAKRLTLHVNTVSQRLRRIEALSGLNLRSPRQTIEASTALMLMEIAEGGRRRVERDSGQ</sequence>
<evidence type="ECO:0000313" key="3">
    <source>
        <dbReference type="EMBL" id="MWA04932.1"/>
    </source>
</evidence>
<dbReference type="PANTHER" id="PTHR33744">
    <property type="entry name" value="CARBOHYDRATE DIACID REGULATOR"/>
    <property type="match status" value="1"/>
</dbReference>
<dbReference type="InterPro" id="IPR025736">
    <property type="entry name" value="PucR_C-HTH_dom"/>
</dbReference>
<accession>A0A6I4MGM1</accession>
<evidence type="ECO:0000313" key="4">
    <source>
        <dbReference type="Proteomes" id="UP000462055"/>
    </source>
</evidence>
<evidence type="ECO:0000256" key="1">
    <source>
        <dbReference type="ARBA" id="ARBA00006754"/>
    </source>
</evidence>
<dbReference type="EMBL" id="WBMS02000032">
    <property type="protein sequence ID" value="MWA04932.1"/>
    <property type="molecule type" value="Genomic_DNA"/>
</dbReference>
<dbReference type="RefSeq" id="WP_151597438.1">
    <property type="nucleotide sequence ID" value="NZ_WBMS02000032.1"/>
</dbReference>
<dbReference type="PANTHER" id="PTHR33744:SF1">
    <property type="entry name" value="DNA-BINDING TRANSCRIPTIONAL ACTIVATOR ADER"/>
    <property type="match status" value="1"/>
</dbReference>
<comment type="similarity">
    <text evidence="1">Belongs to the CdaR family.</text>
</comment>
<comment type="caution">
    <text evidence="3">The sequence shown here is derived from an EMBL/GenBank/DDBJ whole genome shotgun (WGS) entry which is preliminary data.</text>
</comment>
<dbReference type="SMART" id="SM00065">
    <property type="entry name" value="GAF"/>
    <property type="match status" value="1"/>
</dbReference>
<dbReference type="Gene3D" id="1.10.10.2840">
    <property type="entry name" value="PucR C-terminal helix-turn-helix domain"/>
    <property type="match status" value="1"/>
</dbReference>
<dbReference type="SUPFAM" id="SSF55781">
    <property type="entry name" value="GAF domain-like"/>
    <property type="match status" value="1"/>
</dbReference>
<protein>
    <submittedName>
        <fullName evidence="3">GAF domain-containing protein</fullName>
    </submittedName>
</protein>
<dbReference type="AlphaFoldDB" id="A0A6I4MGM1"/>
<keyword evidence="4" id="KW-1185">Reference proteome</keyword>
<gene>
    <name evidence="3" type="ORF">F8568_032125</name>
</gene>
<dbReference type="Pfam" id="PF13556">
    <property type="entry name" value="HTH_30"/>
    <property type="match status" value="1"/>
</dbReference>